<comment type="caution">
    <text evidence="2">The sequence shown here is derived from an EMBL/GenBank/DDBJ whole genome shotgun (WGS) entry which is preliminary data.</text>
</comment>
<dbReference type="Proteomes" id="UP000324222">
    <property type="component" value="Unassembled WGS sequence"/>
</dbReference>
<feature type="region of interest" description="Disordered" evidence="1">
    <location>
        <begin position="81"/>
        <end position="110"/>
    </location>
</feature>
<evidence type="ECO:0000313" key="3">
    <source>
        <dbReference type="Proteomes" id="UP000324222"/>
    </source>
</evidence>
<dbReference type="AlphaFoldDB" id="A0A5B7HJN4"/>
<protein>
    <submittedName>
        <fullName evidence="2">Uncharacterized protein</fullName>
    </submittedName>
</protein>
<accession>A0A5B7HJN4</accession>
<keyword evidence="3" id="KW-1185">Reference proteome</keyword>
<name>A0A5B7HJN4_PORTR</name>
<organism evidence="2 3">
    <name type="scientific">Portunus trituberculatus</name>
    <name type="common">Swimming crab</name>
    <name type="synonym">Neptunus trituberculatus</name>
    <dbReference type="NCBI Taxonomy" id="210409"/>
    <lineage>
        <taxon>Eukaryota</taxon>
        <taxon>Metazoa</taxon>
        <taxon>Ecdysozoa</taxon>
        <taxon>Arthropoda</taxon>
        <taxon>Crustacea</taxon>
        <taxon>Multicrustacea</taxon>
        <taxon>Malacostraca</taxon>
        <taxon>Eumalacostraca</taxon>
        <taxon>Eucarida</taxon>
        <taxon>Decapoda</taxon>
        <taxon>Pleocyemata</taxon>
        <taxon>Brachyura</taxon>
        <taxon>Eubrachyura</taxon>
        <taxon>Portunoidea</taxon>
        <taxon>Portunidae</taxon>
        <taxon>Portuninae</taxon>
        <taxon>Portunus</taxon>
    </lineage>
</organism>
<feature type="compositionally biased region" description="Polar residues" evidence="1">
    <location>
        <begin position="92"/>
        <end position="110"/>
    </location>
</feature>
<evidence type="ECO:0000313" key="2">
    <source>
        <dbReference type="EMBL" id="MPC72670.1"/>
    </source>
</evidence>
<evidence type="ECO:0000256" key="1">
    <source>
        <dbReference type="SAM" id="MobiDB-lite"/>
    </source>
</evidence>
<feature type="compositionally biased region" description="Low complexity" evidence="1">
    <location>
        <begin position="81"/>
        <end position="91"/>
    </location>
</feature>
<dbReference type="EMBL" id="VSRR010035174">
    <property type="protein sequence ID" value="MPC72670.1"/>
    <property type="molecule type" value="Genomic_DNA"/>
</dbReference>
<reference evidence="2 3" key="1">
    <citation type="submission" date="2019-05" db="EMBL/GenBank/DDBJ databases">
        <title>Another draft genome of Portunus trituberculatus and its Hox gene families provides insights of decapod evolution.</title>
        <authorList>
            <person name="Jeong J.-H."/>
            <person name="Song I."/>
            <person name="Kim S."/>
            <person name="Choi T."/>
            <person name="Kim D."/>
            <person name="Ryu S."/>
            <person name="Kim W."/>
        </authorList>
    </citation>
    <scope>NUCLEOTIDE SEQUENCE [LARGE SCALE GENOMIC DNA]</scope>
    <source>
        <tissue evidence="2">Muscle</tissue>
    </source>
</reference>
<sequence length="110" mass="11649">MSSYKDGFQSSQRQLVILIIVSPLTVQSLVCSVHSANTLKATTDSHHSPLQVAQVTPFQQCGVPGAAETLPLARLCKKTTTTTTTTTAHTTEGNTQDTTVQTAAASHTHD</sequence>
<gene>
    <name evidence="2" type="ORF">E2C01_066982</name>
</gene>
<proteinExistence type="predicted"/>